<keyword evidence="3" id="KW-1185">Reference proteome</keyword>
<accession>A0A6A5QXS9</accession>
<dbReference type="InterPro" id="IPR002818">
    <property type="entry name" value="DJ-1/PfpI"/>
</dbReference>
<reference evidence="2" key="1">
    <citation type="journal article" date="2020" name="Stud. Mycol.">
        <title>101 Dothideomycetes genomes: a test case for predicting lifestyles and emergence of pathogens.</title>
        <authorList>
            <person name="Haridas S."/>
            <person name="Albert R."/>
            <person name="Binder M."/>
            <person name="Bloem J."/>
            <person name="Labutti K."/>
            <person name="Salamov A."/>
            <person name="Andreopoulos B."/>
            <person name="Baker S."/>
            <person name="Barry K."/>
            <person name="Bills G."/>
            <person name="Bluhm B."/>
            <person name="Cannon C."/>
            <person name="Castanera R."/>
            <person name="Culley D."/>
            <person name="Daum C."/>
            <person name="Ezra D."/>
            <person name="Gonzalez J."/>
            <person name="Henrissat B."/>
            <person name="Kuo A."/>
            <person name="Liang C."/>
            <person name="Lipzen A."/>
            <person name="Lutzoni F."/>
            <person name="Magnuson J."/>
            <person name="Mondo S."/>
            <person name="Nolan M."/>
            <person name="Ohm R."/>
            <person name="Pangilinan J."/>
            <person name="Park H.-J."/>
            <person name="Ramirez L."/>
            <person name="Alfaro M."/>
            <person name="Sun H."/>
            <person name="Tritt A."/>
            <person name="Yoshinaga Y."/>
            <person name="Zwiers L.-H."/>
            <person name="Turgeon B."/>
            <person name="Goodwin S."/>
            <person name="Spatafora J."/>
            <person name="Crous P."/>
            <person name="Grigoriev I."/>
        </authorList>
    </citation>
    <scope>NUCLEOTIDE SEQUENCE</scope>
    <source>
        <strain evidence="2">HMLAC05119</strain>
    </source>
</reference>
<dbReference type="AlphaFoldDB" id="A0A6A5QXS9"/>
<dbReference type="Proteomes" id="UP000800096">
    <property type="component" value="Unassembled WGS sequence"/>
</dbReference>
<evidence type="ECO:0000313" key="2">
    <source>
        <dbReference type="EMBL" id="KAF1919454.1"/>
    </source>
</evidence>
<dbReference type="SUPFAM" id="SSF52317">
    <property type="entry name" value="Class I glutamine amidotransferase-like"/>
    <property type="match status" value="1"/>
</dbReference>
<dbReference type="InterPro" id="IPR052158">
    <property type="entry name" value="INH-QAR"/>
</dbReference>
<dbReference type="CDD" id="cd03139">
    <property type="entry name" value="GATase1_PfpI_2"/>
    <property type="match status" value="1"/>
</dbReference>
<dbReference type="PANTHER" id="PTHR43130:SF15">
    <property type="entry name" value="THIJ_PFPI FAMILY PROTEIN (AFU_ORTHOLOGUE AFUA_5G14240)"/>
    <property type="match status" value="1"/>
</dbReference>
<name>A0A6A5QXS9_AMPQU</name>
<dbReference type="OrthoDB" id="543156at2759"/>
<organism evidence="2 3">
    <name type="scientific">Ampelomyces quisqualis</name>
    <name type="common">Powdery mildew agent</name>
    <dbReference type="NCBI Taxonomy" id="50730"/>
    <lineage>
        <taxon>Eukaryota</taxon>
        <taxon>Fungi</taxon>
        <taxon>Dikarya</taxon>
        <taxon>Ascomycota</taxon>
        <taxon>Pezizomycotina</taxon>
        <taxon>Dothideomycetes</taxon>
        <taxon>Pleosporomycetidae</taxon>
        <taxon>Pleosporales</taxon>
        <taxon>Pleosporineae</taxon>
        <taxon>Phaeosphaeriaceae</taxon>
        <taxon>Ampelomyces</taxon>
    </lineage>
</organism>
<proteinExistence type="predicted"/>
<evidence type="ECO:0000313" key="3">
    <source>
        <dbReference type="Proteomes" id="UP000800096"/>
    </source>
</evidence>
<feature type="domain" description="DJ-1/PfpI" evidence="1">
    <location>
        <begin position="9"/>
        <end position="195"/>
    </location>
</feature>
<evidence type="ECO:0000259" key="1">
    <source>
        <dbReference type="Pfam" id="PF01965"/>
    </source>
</evidence>
<dbReference type="EMBL" id="ML979133">
    <property type="protein sequence ID" value="KAF1919454.1"/>
    <property type="molecule type" value="Genomic_DNA"/>
</dbReference>
<protein>
    <submittedName>
        <fullName evidence="2">DJ-1/PfpI family protein-like protein</fullName>
    </submittedName>
</protein>
<dbReference type="Gene3D" id="3.40.50.880">
    <property type="match status" value="1"/>
</dbReference>
<dbReference type="Pfam" id="PF01965">
    <property type="entry name" value="DJ-1_PfpI"/>
    <property type="match status" value="1"/>
</dbReference>
<dbReference type="InterPro" id="IPR029062">
    <property type="entry name" value="Class_I_gatase-like"/>
</dbReference>
<gene>
    <name evidence="2" type="ORF">BDU57DRAFT_142300</name>
</gene>
<dbReference type="PANTHER" id="PTHR43130">
    <property type="entry name" value="ARAC-FAMILY TRANSCRIPTIONAL REGULATOR"/>
    <property type="match status" value="1"/>
</dbReference>
<sequence>MPPTSPPTKIGVVLFPGFQPLDLFGPLDAFHILSRLYPLHLSILSSTLDPVPTRNWAQASTGSQFSASIVPTHTFATAPGDLDVLLIPGGLGATGPEGEGNVQACVEWLRELTLDGGKDGGIQWVLTVCTGSDILARAGKLEGRTATTNKRVFNDVKARHPNVNWVAKARWVVDGNIWTSSGISAGMDLAFAWIAEVWGEEAAQLAADTSEYERNTDAGDDRYTERWGAV</sequence>